<protein>
    <submittedName>
        <fullName evidence="6">LysR substrate-binding domain-containing protein</fullName>
    </submittedName>
</protein>
<dbReference type="Pfam" id="PF03466">
    <property type="entry name" value="LysR_substrate"/>
    <property type="match status" value="1"/>
</dbReference>
<evidence type="ECO:0000256" key="4">
    <source>
        <dbReference type="ARBA" id="ARBA00023163"/>
    </source>
</evidence>
<dbReference type="EMBL" id="JAPDOD010000013">
    <property type="protein sequence ID" value="MDA0161580.1"/>
    <property type="molecule type" value="Genomic_DNA"/>
</dbReference>
<dbReference type="SUPFAM" id="SSF53850">
    <property type="entry name" value="Periplasmic binding protein-like II"/>
    <property type="match status" value="1"/>
</dbReference>
<dbReference type="RefSeq" id="WP_270040797.1">
    <property type="nucleotide sequence ID" value="NZ_JAPDOD010000013.1"/>
</dbReference>
<evidence type="ECO:0000313" key="6">
    <source>
        <dbReference type="EMBL" id="MDA0161580.1"/>
    </source>
</evidence>
<comment type="similarity">
    <text evidence="1">Belongs to the LysR transcriptional regulatory family.</text>
</comment>
<evidence type="ECO:0000256" key="3">
    <source>
        <dbReference type="ARBA" id="ARBA00023125"/>
    </source>
</evidence>
<evidence type="ECO:0000259" key="5">
    <source>
        <dbReference type="PROSITE" id="PS50931"/>
    </source>
</evidence>
<keyword evidence="2" id="KW-0805">Transcription regulation</keyword>
<gene>
    <name evidence="6" type="ORF">OM076_14985</name>
</gene>
<dbReference type="Pfam" id="PF00126">
    <property type="entry name" value="HTH_1"/>
    <property type="match status" value="1"/>
</dbReference>
<dbReference type="InterPro" id="IPR000847">
    <property type="entry name" value="LysR_HTH_N"/>
</dbReference>
<dbReference type="GO" id="GO:0032993">
    <property type="term" value="C:protein-DNA complex"/>
    <property type="evidence" value="ECO:0007669"/>
    <property type="project" value="TreeGrafter"/>
</dbReference>
<evidence type="ECO:0000313" key="7">
    <source>
        <dbReference type="Proteomes" id="UP001149140"/>
    </source>
</evidence>
<sequence>MRNTHDLTLTGLRVVQEVAARGSFTAAADVLGYTQSAISRQVAAMEAAAGAPLFERHARGVRPTLAGTVLLRHAGPVLERVDTARLELGGLRDRLEGRLALGAYPTALAVLVPRALARLRAAHPAITVTLREGTTPTHLRRVRAGRLELAVVALDPDALDTVQDLSADVVYEGGLLLAVAETHRFAQRGTVDVGELATEPWIVGDSGAGDSPFGAWPGLKSPRIAHSVRDWPARLALVANGFGIAVVPGMHATTVGPGVALVAVDEPIPIRRVAVAVTRADRSPSAAATITALREEAAAL</sequence>
<dbReference type="PROSITE" id="PS50931">
    <property type="entry name" value="HTH_LYSR"/>
    <property type="match status" value="1"/>
</dbReference>
<feature type="domain" description="HTH lysR-type" evidence="5">
    <location>
        <begin position="7"/>
        <end position="64"/>
    </location>
</feature>
<dbReference type="Proteomes" id="UP001149140">
    <property type="component" value="Unassembled WGS sequence"/>
</dbReference>
<dbReference type="Gene3D" id="1.10.10.10">
    <property type="entry name" value="Winged helix-like DNA-binding domain superfamily/Winged helix DNA-binding domain"/>
    <property type="match status" value="1"/>
</dbReference>
<organism evidence="6 7">
    <name type="scientific">Solirubrobacter ginsenosidimutans</name>
    <dbReference type="NCBI Taxonomy" id="490573"/>
    <lineage>
        <taxon>Bacteria</taxon>
        <taxon>Bacillati</taxon>
        <taxon>Actinomycetota</taxon>
        <taxon>Thermoleophilia</taxon>
        <taxon>Solirubrobacterales</taxon>
        <taxon>Solirubrobacteraceae</taxon>
        <taxon>Solirubrobacter</taxon>
    </lineage>
</organism>
<evidence type="ECO:0000256" key="2">
    <source>
        <dbReference type="ARBA" id="ARBA00023015"/>
    </source>
</evidence>
<evidence type="ECO:0000256" key="1">
    <source>
        <dbReference type="ARBA" id="ARBA00009437"/>
    </source>
</evidence>
<proteinExistence type="inferred from homology"/>
<dbReference type="GO" id="GO:0003700">
    <property type="term" value="F:DNA-binding transcription factor activity"/>
    <property type="evidence" value="ECO:0007669"/>
    <property type="project" value="InterPro"/>
</dbReference>
<comment type="caution">
    <text evidence="6">The sequence shown here is derived from an EMBL/GenBank/DDBJ whole genome shotgun (WGS) entry which is preliminary data.</text>
</comment>
<dbReference type="InterPro" id="IPR036390">
    <property type="entry name" value="WH_DNA-bd_sf"/>
</dbReference>
<reference evidence="6" key="1">
    <citation type="submission" date="2022-10" db="EMBL/GenBank/DDBJ databases">
        <title>The WGS of Solirubrobacter ginsenosidimutans DSM 21036.</title>
        <authorList>
            <person name="Jiang Z."/>
        </authorList>
    </citation>
    <scope>NUCLEOTIDE SEQUENCE</scope>
    <source>
        <strain evidence="6">DSM 21036</strain>
    </source>
</reference>
<name>A0A9X3S031_9ACTN</name>
<dbReference type="PRINTS" id="PR00039">
    <property type="entry name" value="HTHLYSR"/>
</dbReference>
<dbReference type="InterPro" id="IPR036388">
    <property type="entry name" value="WH-like_DNA-bd_sf"/>
</dbReference>
<dbReference type="SUPFAM" id="SSF46785">
    <property type="entry name" value="Winged helix' DNA-binding domain"/>
    <property type="match status" value="1"/>
</dbReference>
<dbReference type="AlphaFoldDB" id="A0A9X3S031"/>
<dbReference type="InterPro" id="IPR005119">
    <property type="entry name" value="LysR_subst-bd"/>
</dbReference>
<keyword evidence="7" id="KW-1185">Reference proteome</keyword>
<keyword evidence="4" id="KW-0804">Transcription</keyword>
<dbReference type="PANTHER" id="PTHR30346">
    <property type="entry name" value="TRANSCRIPTIONAL DUAL REGULATOR HCAR-RELATED"/>
    <property type="match status" value="1"/>
</dbReference>
<accession>A0A9X3S031</accession>
<dbReference type="GO" id="GO:0003677">
    <property type="term" value="F:DNA binding"/>
    <property type="evidence" value="ECO:0007669"/>
    <property type="project" value="UniProtKB-KW"/>
</dbReference>
<dbReference type="Gene3D" id="3.40.190.10">
    <property type="entry name" value="Periplasmic binding protein-like II"/>
    <property type="match status" value="2"/>
</dbReference>
<dbReference type="FunFam" id="1.10.10.10:FF:000001">
    <property type="entry name" value="LysR family transcriptional regulator"/>
    <property type="match status" value="1"/>
</dbReference>
<keyword evidence="3" id="KW-0238">DNA-binding</keyword>
<dbReference type="PANTHER" id="PTHR30346:SF29">
    <property type="entry name" value="LYSR SUBSTRATE-BINDING"/>
    <property type="match status" value="1"/>
</dbReference>